<dbReference type="EMBL" id="JAVHUL010000030">
    <property type="protein sequence ID" value="MDQ7918065.1"/>
    <property type="molecule type" value="Genomic_DNA"/>
</dbReference>
<name>A0ABU1A2X3_9FLAO</name>
<organism evidence="1 2">
    <name type="scientific">Mesonia profundi</name>
    <dbReference type="NCBI Taxonomy" id="3070998"/>
    <lineage>
        <taxon>Bacteria</taxon>
        <taxon>Pseudomonadati</taxon>
        <taxon>Bacteroidota</taxon>
        <taxon>Flavobacteriia</taxon>
        <taxon>Flavobacteriales</taxon>
        <taxon>Flavobacteriaceae</taxon>
        <taxon>Mesonia</taxon>
    </lineage>
</organism>
<sequence>MSLAYSKQNFKDWFTQQWVILWGKKINPKNVPWLMGPFGMLGSIADDFVIQLAKAEGLTIKRNTISQGLISPITQLNLSESEITRLSEKMIDFYENTSDYHLNLSVKWNPLFKGFGILVKKLFSRRIHQLNIPTKNSTHAEAITSEIITLLDPRTNEIKYTIWFRTFESTGEVVYSGVYSTCTLASGKTCVKAVFPLPKGNATVIMSPTVGANGELVLNASGEKFGDPGFYFLLQDSKGNFWTQYISSFRDQLKVYSNKESILAEQTLSLWNQHVLRFKYQIKHKDETLCKK</sequence>
<evidence type="ECO:0000313" key="1">
    <source>
        <dbReference type="EMBL" id="MDQ7918065.1"/>
    </source>
</evidence>
<evidence type="ECO:0000313" key="2">
    <source>
        <dbReference type="Proteomes" id="UP001230915"/>
    </source>
</evidence>
<accession>A0ABU1A2X3</accession>
<reference evidence="1 2" key="1">
    <citation type="submission" date="2023-08" db="EMBL/GenBank/DDBJ databases">
        <title>Mesonia sp. MT50, isolated from deep-sea sediment of the Mariana Trench.</title>
        <authorList>
            <person name="Fu H."/>
        </authorList>
    </citation>
    <scope>NUCLEOTIDE SEQUENCE [LARGE SCALE GENOMIC DNA]</scope>
    <source>
        <strain evidence="1 2">MT50</strain>
    </source>
</reference>
<comment type="caution">
    <text evidence="1">The sequence shown here is derived from an EMBL/GenBank/DDBJ whole genome shotgun (WGS) entry which is preliminary data.</text>
</comment>
<keyword evidence="2" id="KW-1185">Reference proteome</keyword>
<dbReference type="Proteomes" id="UP001230915">
    <property type="component" value="Unassembled WGS sequence"/>
</dbReference>
<dbReference type="RefSeq" id="WP_308865010.1">
    <property type="nucleotide sequence ID" value="NZ_JAVHUL010000030.1"/>
</dbReference>
<proteinExistence type="predicted"/>
<protein>
    <submittedName>
        <fullName evidence="1">Uncharacterized protein</fullName>
    </submittedName>
</protein>
<gene>
    <name evidence="1" type="ORF">RBU60_10795</name>
</gene>